<accession>A0A8S1HUU3</accession>
<dbReference type="EMBL" id="CAJGYM010000348">
    <property type="protein sequence ID" value="CAD6200339.1"/>
    <property type="molecule type" value="Genomic_DNA"/>
</dbReference>
<keyword evidence="4" id="KW-1185">Reference proteome</keyword>
<feature type="domain" description="RGS" evidence="2">
    <location>
        <begin position="50"/>
        <end position="87"/>
    </location>
</feature>
<dbReference type="InterPro" id="IPR044926">
    <property type="entry name" value="RGS_subdomain_2"/>
</dbReference>
<dbReference type="InterPro" id="IPR016137">
    <property type="entry name" value="RGS"/>
</dbReference>
<gene>
    <name evidence="3" type="ORF">CAUJ_LOCUS16235</name>
</gene>
<dbReference type="Gene3D" id="1.10.167.10">
    <property type="entry name" value="Regulator of G-protein Signalling 4, domain 2"/>
    <property type="match status" value="1"/>
</dbReference>
<dbReference type="SUPFAM" id="SSF48097">
    <property type="entry name" value="Regulator of G-protein signaling, RGS"/>
    <property type="match status" value="1"/>
</dbReference>
<sequence>MTQDSEGYFSSNSSTSSLAESGNSKRPAMSQTPVRGSRITTIPKEISQLKFEDVFHSIELQRKFHDFLNSQFCEESLDFYLAAHKLQCNTISDGILPSFIDKITRTRLYIRSYSAEEASAAKLMTHRLVVFHVLFHTGDLISCYNETIHLLVASFDYLIVFTLKER</sequence>
<evidence type="ECO:0000313" key="4">
    <source>
        <dbReference type="Proteomes" id="UP000835052"/>
    </source>
</evidence>
<dbReference type="AlphaFoldDB" id="A0A8S1HUU3"/>
<organism evidence="3 4">
    <name type="scientific">Caenorhabditis auriculariae</name>
    <dbReference type="NCBI Taxonomy" id="2777116"/>
    <lineage>
        <taxon>Eukaryota</taxon>
        <taxon>Metazoa</taxon>
        <taxon>Ecdysozoa</taxon>
        <taxon>Nematoda</taxon>
        <taxon>Chromadorea</taxon>
        <taxon>Rhabditida</taxon>
        <taxon>Rhabditina</taxon>
        <taxon>Rhabditomorpha</taxon>
        <taxon>Rhabditoidea</taxon>
        <taxon>Rhabditidae</taxon>
        <taxon>Peloderinae</taxon>
        <taxon>Caenorhabditis</taxon>
    </lineage>
</organism>
<evidence type="ECO:0000259" key="2">
    <source>
        <dbReference type="PROSITE" id="PS50132"/>
    </source>
</evidence>
<evidence type="ECO:0000313" key="3">
    <source>
        <dbReference type="EMBL" id="CAD6200339.1"/>
    </source>
</evidence>
<feature type="region of interest" description="Disordered" evidence="1">
    <location>
        <begin position="1"/>
        <end position="37"/>
    </location>
</feature>
<feature type="compositionally biased region" description="Low complexity" evidence="1">
    <location>
        <begin position="1"/>
        <end position="24"/>
    </location>
</feature>
<comment type="caution">
    <text evidence="3">The sequence shown here is derived from an EMBL/GenBank/DDBJ whole genome shotgun (WGS) entry which is preliminary data.</text>
</comment>
<dbReference type="PROSITE" id="PS50132">
    <property type="entry name" value="RGS"/>
    <property type="match status" value="1"/>
</dbReference>
<proteinExistence type="predicted"/>
<reference evidence="3" key="1">
    <citation type="submission" date="2020-10" db="EMBL/GenBank/DDBJ databases">
        <authorList>
            <person name="Kikuchi T."/>
        </authorList>
    </citation>
    <scope>NUCLEOTIDE SEQUENCE</scope>
    <source>
        <strain evidence="3">NKZ352</strain>
    </source>
</reference>
<evidence type="ECO:0000256" key="1">
    <source>
        <dbReference type="SAM" id="MobiDB-lite"/>
    </source>
</evidence>
<dbReference type="InterPro" id="IPR036305">
    <property type="entry name" value="RGS_sf"/>
</dbReference>
<dbReference type="Proteomes" id="UP000835052">
    <property type="component" value="Unassembled WGS sequence"/>
</dbReference>
<name>A0A8S1HUU3_9PELO</name>
<protein>
    <recommendedName>
        <fullName evidence="2">RGS domain-containing protein</fullName>
    </recommendedName>
</protein>